<evidence type="ECO:0000313" key="6">
    <source>
        <dbReference type="EMBL" id="EKK00860.1"/>
    </source>
</evidence>
<evidence type="ECO:0000256" key="1">
    <source>
        <dbReference type="ARBA" id="ARBA00022729"/>
    </source>
</evidence>
<sequence>MQASALTVHLISMDRPMKPTRLRSAFRRVCLATGLLLPMICVDVLSVMPSHAQELVAPGQATPETNPRPTVLGGNTAKLPAPSFAMDDLPDNPPVNEDELLEVNSLRNYRQRLEEHNLRAEQAKLEARARFESRSRDLIPGLPSNAAPAEPTAPRNNSLPESIPTPAPAKPSTPPPVPPALTPPASPPRTVKPSVNQKTAEQEKLLELPPPLRPRQPQTDRTTPARPQRLGGNAPATNNQELPEFRPVPNRERTQTPKSSEQSKRLNALKDEDTAVESASDLEAPRTSPAPKARSTQSTKPTTPPAKRAEDTEPPRREADPKKPADDPSATRSRSVIDTETMDSRQHSTNSNRSGSASSQNMGTPTWPDLMQDEVTRWPLPASFASHGGGPLSGHPSSVTCSTCGGCVDRSGVGVERLSKTLGVCTGTRPACQCWRCPQSMPFNLYGPGNYVGPARTAPMHEYRLRGGDQVQLTFLIKTVRSVGAYRLVVGDELLIESEADEKLTRGTLERGLEIQPDGTITLRFIGQIHAAGQTIDQLRELLNERYEEYYPDPSIDVTPVATGNIARQIREAISGSEGFNPQQTVQTITPEGTLRLPRLGAVPAQGLTLSELKREVILRYDSMSAGLDVEVVLEQQAPHYVYVLGEVTTPGRFEIDAPTTVLGGIALGGGYVPGANLRQVVIFRRGPNWELLSTMLDLRGAIMGKDSRPIDEIWLQDGDVVIIPPSPIRLFDRFVSQVFTEGVYGIVPFSGFGFSFGDGN</sequence>
<proteinExistence type="predicted"/>
<dbReference type="Pfam" id="PF02563">
    <property type="entry name" value="Poly_export"/>
    <property type="match status" value="1"/>
</dbReference>
<dbReference type="Proteomes" id="UP000007993">
    <property type="component" value="Unassembled WGS sequence"/>
</dbReference>
<dbReference type="InterPro" id="IPR019554">
    <property type="entry name" value="Soluble_ligand-bd"/>
</dbReference>
<dbReference type="PANTHER" id="PTHR33619">
    <property type="entry name" value="POLYSACCHARIDE EXPORT PROTEIN GFCE-RELATED"/>
    <property type="match status" value="1"/>
</dbReference>
<organism evidence="6 7">
    <name type="scientific">Rhodopirellula baltica SH28</name>
    <dbReference type="NCBI Taxonomy" id="993517"/>
    <lineage>
        <taxon>Bacteria</taxon>
        <taxon>Pseudomonadati</taxon>
        <taxon>Planctomycetota</taxon>
        <taxon>Planctomycetia</taxon>
        <taxon>Pirellulales</taxon>
        <taxon>Pirellulaceae</taxon>
        <taxon>Rhodopirellula</taxon>
    </lineage>
</organism>
<keyword evidence="2" id="KW-0175">Coiled coil</keyword>
<feature type="region of interest" description="Disordered" evidence="3">
    <location>
        <begin position="136"/>
        <end position="369"/>
    </location>
</feature>
<dbReference type="Pfam" id="PF10531">
    <property type="entry name" value="SLBB"/>
    <property type="match status" value="1"/>
</dbReference>
<feature type="compositionally biased region" description="Low complexity" evidence="3">
    <location>
        <begin position="348"/>
        <end position="361"/>
    </location>
</feature>
<dbReference type="EMBL" id="AMCW01000112">
    <property type="protein sequence ID" value="EKK00860.1"/>
    <property type="molecule type" value="Genomic_DNA"/>
</dbReference>
<dbReference type="Gene3D" id="3.10.560.10">
    <property type="entry name" value="Outer membrane lipoprotein wza domain like"/>
    <property type="match status" value="1"/>
</dbReference>
<feature type="compositionally biased region" description="Pro residues" evidence="3">
    <location>
        <begin position="163"/>
        <end position="187"/>
    </location>
</feature>
<protein>
    <submittedName>
        <fullName evidence="6">Polysaccharide biosynthesis/export protein</fullName>
    </submittedName>
</protein>
<keyword evidence="1" id="KW-0732">Signal</keyword>
<evidence type="ECO:0000259" key="4">
    <source>
        <dbReference type="Pfam" id="PF02563"/>
    </source>
</evidence>
<dbReference type="InterPro" id="IPR003715">
    <property type="entry name" value="Poly_export_N"/>
</dbReference>
<feature type="compositionally biased region" description="Low complexity" evidence="3">
    <location>
        <begin position="215"/>
        <end position="229"/>
    </location>
</feature>
<reference evidence="6 7" key="1">
    <citation type="journal article" date="2013" name="Mar. Genomics">
        <title>Expression of sulfatases in Rhodopirellula baltica and the diversity of sulfatases in the genus Rhodopirellula.</title>
        <authorList>
            <person name="Wegner C.E."/>
            <person name="Richter-Heitmann T."/>
            <person name="Klindworth A."/>
            <person name="Klockow C."/>
            <person name="Richter M."/>
            <person name="Achstetter T."/>
            <person name="Glockner F.O."/>
            <person name="Harder J."/>
        </authorList>
    </citation>
    <scope>NUCLEOTIDE SEQUENCE [LARGE SCALE GENOMIC DNA]</scope>
    <source>
        <strain evidence="6 7">SH28</strain>
    </source>
</reference>
<dbReference type="Gene3D" id="3.30.1950.10">
    <property type="entry name" value="wza like domain"/>
    <property type="match status" value="2"/>
</dbReference>
<dbReference type="PATRIC" id="fig|993517.3.peg.4222"/>
<dbReference type="AlphaFoldDB" id="K5CBR2"/>
<name>K5CBR2_RHOBT</name>
<feature type="domain" description="Polysaccharide export protein N-terminal" evidence="4">
    <location>
        <begin position="484"/>
        <end position="559"/>
    </location>
</feature>
<dbReference type="InterPro" id="IPR049712">
    <property type="entry name" value="Poly_export"/>
</dbReference>
<feature type="compositionally biased region" description="Basic and acidic residues" evidence="3">
    <location>
        <begin position="307"/>
        <end position="326"/>
    </location>
</feature>
<accession>K5CBR2</accession>
<feature type="domain" description="Soluble ligand binding" evidence="5">
    <location>
        <begin position="641"/>
        <end position="687"/>
    </location>
</feature>
<gene>
    <name evidence="6" type="ORF">RBSH_03887</name>
</gene>
<evidence type="ECO:0000313" key="7">
    <source>
        <dbReference type="Proteomes" id="UP000007993"/>
    </source>
</evidence>
<comment type="caution">
    <text evidence="6">The sequence shown here is derived from an EMBL/GenBank/DDBJ whole genome shotgun (WGS) entry which is preliminary data.</text>
</comment>
<evidence type="ECO:0000259" key="5">
    <source>
        <dbReference type="Pfam" id="PF10531"/>
    </source>
</evidence>
<feature type="coiled-coil region" evidence="2">
    <location>
        <begin position="103"/>
        <end position="130"/>
    </location>
</feature>
<dbReference type="GO" id="GO:0015159">
    <property type="term" value="F:polysaccharide transmembrane transporter activity"/>
    <property type="evidence" value="ECO:0007669"/>
    <property type="project" value="InterPro"/>
</dbReference>
<feature type="compositionally biased region" description="Basic and acidic residues" evidence="3">
    <location>
        <begin position="249"/>
        <end position="273"/>
    </location>
</feature>
<dbReference type="PANTHER" id="PTHR33619:SF3">
    <property type="entry name" value="POLYSACCHARIDE EXPORT PROTEIN GFCE-RELATED"/>
    <property type="match status" value="1"/>
</dbReference>
<evidence type="ECO:0000256" key="2">
    <source>
        <dbReference type="SAM" id="Coils"/>
    </source>
</evidence>
<evidence type="ECO:0000256" key="3">
    <source>
        <dbReference type="SAM" id="MobiDB-lite"/>
    </source>
</evidence>